<accession>A0A1B4LHM2</accession>
<organism evidence="2 3">
    <name type="scientific">Burkholderia ubonensis</name>
    <dbReference type="NCBI Taxonomy" id="101571"/>
    <lineage>
        <taxon>Bacteria</taxon>
        <taxon>Pseudomonadati</taxon>
        <taxon>Pseudomonadota</taxon>
        <taxon>Betaproteobacteria</taxon>
        <taxon>Burkholderiales</taxon>
        <taxon>Burkholderiaceae</taxon>
        <taxon>Burkholderia</taxon>
        <taxon>Burkholderia cepacia complex</taxon>
    </lineage>
</organism>
<sequence length="235" mass="26205">MTDMRVAEQIWDAMRTHRIQLHFSRIHRADDPNDVLYRECLARIPVADGQWRAASALLPALTRLNLVSTFERYVLRRVIQFLRDHPDEIVGVNFQCDGFDSAWTAALLELEVETDVAKRLIVEVPETSHVSREFVQFIRRAGCRIAIDGYGVAYGMRADIAIGHPDIVKFDPSLLTEARQADAGLEQLSRLIRLASDVATEAVVLTGVRGPQDLSVAARAGAPWVQPARDEPGAP</sequence>
<protein>
    <recommendedName>
        <fullName evidence="1">EAL domain-containing protein</fullName>
    </recommendedName>
</protein>
<dbReference type="SMART" id="SM00052">
    <property type="entry name" value="EAL"/>
    <property type="match status" value="1"/>
</dbReference>
<dbReference type="Proteomes" id="UP000243680">
    <property type="component" value="Chromosome 3"/>
</dbReference>
<dbReference type="AlphaFoldDB" id="A0A1B4LHM2"/>
<dbReference type="GeneID" id="45683537"/>
<dbReference type="EMBL" id="CP013421">
    <property type="protein sequence ID" value="AOJ76690.1"/>
    <property type="molecule type" value="Genomic_DNA"/>
</dbReference>
<dbReference type="GO" id="GO:0071111">
    <property type="term" value="F:cyclic-guanylate-specific phosphodiesterase activity"/>
    <property type="evidence" value="ECO:0007669"/>
    <property type="project" value="InterPro"/>
</dbReference>
<dbReference type="InterPro" id="IPR035919">
    <property type="entry name" value="EAL_sf"/>
</dbReference>
<proteinExistence type="predicted"/>
<dbReference type="RefSeq" id="WP_052691595.1">
    <property type="nucleotide sequence ID" value="NZ_CP013421.1"/>
</dbReference>
<dbReference type="PANTHER" id="PTHR33121:SF23">
    <property type="entry name" value="CYCLIC DI-GMP PHOSPHODIESTERASE PDEB"/>
    <property type="match status" value="1"/>
</dbReference>
<dbReference type="Gene3D" id="3.20.20.450">
    <property type="entry name" value="EAL domain"/>
    <property type="match status" value="1"/>
</dbReference>
<reference evidence="2 3" key="1">
    <citation type="submission" date="2015-12" db="EMBL/GenBank/DDBJ databases">
        <title>Diversity of Burkholderia near neighbor genomes.</title>
        <authorList>
            <person name="Sahl J."/>
            <person name="Wagner D."/>
            <person name="Keim P."/>
        </authorList>
    </citation>
    <scope>NUCLEOTIDE SEQUENCE [LARGE SCALE GENOMIC DNA]</scope>
    <source>
        <strain evidence="2 3">MSMB0783</strain>
    </source>
</reference>
<feature type="domain" description="EAL" evidence="1">
    <location>
        <begin position="3"/>
        <end position="235"/>
    </location>
</feature>
<dbReference type="PANTHER" id="PTHR33121">
    <property type="entry name" value="CYCLIC DI-GMP PHOSPHODIESTERASE PDEF"/>
    <property type="match status" value="1"/>
</dbReference>
<dbReference type="Pfam" id="PF00563">
    <property type="entry name" value="EAL"/>
    <property type="match status" value="1"/>
</dbReference>
<evidence type="ECO:0000313" key="2">
    <source>
        <dbReference type="EMBL" id="AOJ76690.1"/>
    </source>
</evidence>
<dbReference type="InterPro" id="IPR050706">
    <property type="entry name" value="Cyclic-di-GMP_PDE-like"/>
</dbReference>
<dbReference type="SUPFAM" id="SSF141868">
    <property type="entry name" value="EAL domain-like"/>
    <property type="match status" value="1"/>
</dbReference>
<evidence type="ECO:0000259" key="1">
    <source>
        <dbReference type="PROSITE" id="PS50883"/>
    </source>
</evidence>
<name>A0A1B4LHM2_9BURK</name>
<dbReference type="PROSITE" id="PS50883">
    <property type="entry name" value="EAL"/>
    <property type="match status" value="1"/>
</dbReference>
<dbReference type="InterPro" id="IPR001633">
    <property type="entry name" value="EAL_dom"/>
</dbReference>
<gene>
    <name evidence="2" type="ORF">WJ35_16525</name>
</gene>
<evidence type="ECO:0000313" key="3">
    <source>
        <dbReference type="Proteomes" id="UP000243680"/>
    </source>
</evidence>